<dbReference type="Pfam" id="PF03476">
    <property type="entry name" value="MOSC_N"/>
    <property type="match status" value="1"/>
</dbReference>
<proteinExistence type="predicted"/>
<evidence type="ECO:0000259" key="1">
    <source>
        <dbReference type="Pfam" id="PF03476"/>
    </source>
</evidence>
<dbReference type="SUPFAM" id="SSF141673">
    <property type="entry name" value="MOSC N-terminal domain-like"/>
    <property type="match status" value="1"/>
</dbReference>
<dbReference type="EMBL" id="JAKCXM010000065">
    <property type="protein sequence ID" value="KAJ0404308.1"/>
    <property type="molecule type" value="Genomic_DNA"/>
</dbReference>
<gene>
    <name evidence="2" type="ORF">P43SY_003221</name>
</gene>
<feature type="domain" description="Molybdenum cofactor sulfurase middle" evidence="1">
    <location>
        <begin position="119"/>
        <end position="238"/>
    </location>
</feature>
<keyword evidence="3" id="KW-1185">Reference proteome</keyword>
<dbReference type="Proteomes" id="UP001209570">
    <property type="component" value="Unassembled WGS sequence"/>
</dbReference>
<comment type="caution">
    <text evidence="2">The sequence shown here is derived from an EMBL/GenBank/DDBJ whole genome shotgun (WGS) entry which is preliminary data.</text>
</comment>
<dbReference type="AlphaFoldDB" id="A0AAD5QCD2"/>
<dbReference type="InterPro" id="IPR005303">
    <property type="entry name" value="MOCOS_middle"/>
</dbReference>
<evidence type="ECO:0000313" key="3">
    <source>
        <dbReference type="Proteomes" id="UP001209570"/>
    </source>
</evidence>
<dbReference type="PANTHER" id="PTHR14237">
    <property type="entry name" value="MOLYBDOPTERIN COFACTOR SULFURASE MOSC"/>
    <property type="match status" value="1"/>
</dbReference>
<accession>A0AAD5QCD2</accession>
<organism evidence="2 3">
    <name type="scientific">Pythium insidiosum</name>
    <name type="common">Pythiosis disease agent</name>
    <dbReference type="NCBI Taxonomy" id="114742"/>
    <lineage>
        <taxon>Eukaryota</taxon>
        <taxon>Sar</taxon>
        <taxon>Stramenopiles</taxon>
        <taxon>Oomycota</taxon>
        <taxon>Peronosporomycetes</taxon>
        <taxon>Pythiales</taxon>
        <taxon>Pythiaceae</taxon>
        <taxon>Pythium</taxon>
    </lineage>
</organism>
<sequence length="317" mass="35460">MKPTQAIALGAIAVAVVASAVLLRSRRLQPQQTCKKELQTAAPSECYLQRDDAAERSAANSARVVPDGALVLTKSHGAVTIVSYDASSQSYTVRMQGKADATSPKEQKHQVPASDLESVRVRDMFVYPIKSCRGVRLETATITERGILNDRTWMFTDEAGTFITQRRYHKMALIDPLLDDMENPTSITLRAEGMPDLVVPILREGDGQERPVRVWKSHLTAIDQGDAAAEWINTFLANERKDKTFRFVRMKESGHRPTNPKFAPDHETAFADGYPFLLTLNASIDAVNEALDEKIDMYRFRPKYVKARAFDLLHCAH</sequence>
<dbReference type="PANTHER" id="PTHR14237:SF19">
    <property type="entry name" value="MITOCHONDRIAL AMIDOXIME REDUCING COMPONENT 1"/>
    <property type="match status" value="1"/>
</dbReference>
<reference evidence="2" key="1">
    <citation type="submission" date="2021-12" db="EMBL/GenBank/DDBJ databases">
        <title>Prjna785345.</title>
        <authorList>
            <person name="Rujirawat T."/>
            <person name="Krajaejun T."/>
        </authorList>
    </citation>
    <scope>NUCLEOTIDE SEQUENCE</scope>
    <source>
        <strain evidence="2">Pi057C3</strain>
    </source>
</reference>
<protein>
    <recommendedName>
        <fullName evidence="1">Molybdenum cofactor sulfurase middle domain-containing protein</fullName>
    </recommendedName>
</protein>
<name>A0AAD5QCD2_PYTIN</name>
<evidence type="ECO:0000313" key="2">
    <source>
        <dbReference type="EMBL" id="KAJ0404308.1"/>
    </source>
</evidence>